<comment type="caution">
    <text evidence="1">The sequence shown here is derived from an EMBL/GenBank/DDBJ whole genome shotgun (WGS) entry which is preliminary data.</text>
</comment>
<dbReference type="EMBL" id="DSVI01000007">
    <property type="protein sequence ID" value="HGT47555.1"/>
    <property type="molecule type" value="Genomic_DNA"/>
</dbReference>
<dbReference type="InterPro" id="IPR032286">
    <property type="entry name" value="DUF4837"/>
</dbReference>
<proteinExistence type="predicted"/>
<gene>
    <name evidence="1" type="ORF">ENS56_05945</name>
</gene>
<dbReference type="AlphaFoldDB" id="A0A832DJS1"/>
<sequence length="365" mass="42724">MKKFFLTTIALILFILLNACESKKFATGLEDEIYVVADSTEYSEIYDALAQTFEIEINTPLPEKLFTLKRVSPNEINRIQRKKNIIIVAPLNSGSKTSEYINSIVDDSVKKLLSNEDFYVTKYDLWARNQLVTVISANGMQELEFKILKNKDKLLYAYQKISDERLKESLYSAKYERKEIEGKLLRDFGWIIYVQADFKLAKSVPEDNFVWLRRAPGSDMERWIFVHWIENASPEYLNVDSVKAIRNRITEKYYRTSDDSAYVVIAQDYFVSNEVNFNGKYAIFTQGLWDLNIKGMGGPFINYTFYDEKSKRIYMLDGSVYAPKYFKRNLIQQMDVLLQSFMTKDELSKDRIEDLLDSIDESVKY</sequence>
<organism evidence="1">
    <name type="scientific">Ignavibacterium album</name>
    <dbReference type="NCBI Taxonomy" id="591197"/>
    <lineage>
        <taxon>Bacteria</taxon>
        <taxon>Pseudomonadati</taxon>
        <taxon>Ignavibacteriota</taxon>
        <taxon>Ignavibacteria</taxon>
        <taxon>Ignavibacteriales</taxon>
        <taxon>Ignavibacteriaceae</taxon>
        <taxon>Ignavibacterium</taxon>
    </lineage>
</organism>
<evidence type="ECO:0000313" key="1">
    <source>
        <dbReference type="EMBL" id="HGT47555.1"/>
    </source>
</evidence>
<reference evidence="1" key="1">
    <citation type="journal article" date="2020" name="mSystems">
        <title>Genome- and Community-Level Interaction Insights into Carbon Utilization and Element Cycling Functions of Hydrothermarchaeota in Hydrothermal Sediment.</title>
        <authorList>
            <person name="Zhou Z."/>
            <person name="Liu Y."/>
            <person name="Xu W."/>
            <person name="Pan J."/>
            <person name="Luo Z.H."/>
            <person name="Li M."/>
        </authorList>
    </citation>
    <scope>NUCLEOTIDE SEQUENCE [LARGE SCALE GENOMIC DNA]</scope>
    <source>
        <strain evidence="1">SpSt-500</strain>
    </source>
</reference>
<accession>A0A832DJS1</accession>
<name>A0A832DJS1_9BACT</name>
<dbReference type="Pfam" id="PF16125">
    <property type="entry name" value="DUF4837"/>
    <property type="match status" value="1"/>
</dbReference>
<protein>
    <submittedName>
        <fullName evidence="1">DUF4837 family protein</fullName>
    </submittedName>
</protein>